<dbReference type="Gene3D" id="3.60.40.10">
    <property type="entry name" value="PPM-type phosphatase domain"/>
    <property type="match status" value="1"/>
</dbReference>
<dbReference type="Proteomes" id="UP001272242">
    <property type="component" value="Unassembled WGS sequence"/>
</dbReference>
<name>A0ABU5EWG8_9BACT</name>
<accession>A0ABU5EWG8</accession>
<evidence type="ECO:0000313" key="2">
    <source>
        <dbReference type="EMBL" id="MDY3559516.1"/>
    </source>
</evidence>
<gene>
    <name evidence="2" type="ORF">R5W23_000509</name>
</gene>
<sequence>MEHETTAEPPPGCLVLLLRLSSGMTRDVVTPRGEAPAVEAARLLADDLIEGLVNTAAAGYAVGALDVAVLGYRAPDQEGQQLLSLLPDGDPKPRFVPLAHVAGMPAVPRDGEGLPRKWAVLPPCAGEPSAGAALANVYQMVSVWLTGRYASRPPVVIHCVGGGDHDDRYFSTARSLNLLTTAHGPTRLLHYTFAPPPADAVDARLASVSAALTTRLGAFINEWDIADPWDAIFTCAFQEDATAWAEAGEELSRVCAMWAQKMGNTPEQWEDAYALDEGHGAAAIADGASSGIYCNIWAQQLSRRLLADRPDVRDPASLNKWVSGLRAEWRAAINYDGLNWSKQAKVDQVGAAATLLGLEVGPAGVTGGRPWRACAVGDASLFWVRQGELLATFPVVAADQFGSAPLLVRSSPGYRTVALSAAGTCEPGDRFVLATDAVAARLFKSVATEPGVDWARLEDLAEADWRAELDALRRGNDMVNDDCTLIVLRVTDPASGVRESPRTVEEALAGEPLEPAFAVEEVPANEVLTLEEAIALEPLAVEQAPANEPESADPQEAGVPHSPQERSGAGASHAPPSEPVAPGDEVVIDLRYNPPPEAPSADGSSERRASSD</sequence>
<evidence type="ECO:0000313" key="3">
    <source>
        <dbReference type="Proteomes" id="UP001272242"/>
    </source>
</evidence>
<reference evidence="3" key="1">
    <citation type="journal article" date="2023" name="Mar. Drugs">
        <title>Gemmata algarum, a Novel Planctomycete Isolated from an Algal Mat, Displays Antimicrobial Activity.</title>
        <authorList>
            <person name="Kumar G."/>
            <person name="Kallscheuer N."/>
            <person name="Kashif M."/>
            <person name="Ahamad S."/>
            <person name="Jagadeeshwari U."/>
            <person name="Pannikurungottu S."/>
            <person name="Haufschild T."/>
            <person name="Kabuu M."/>
            <person name="Sasikala C."/>
            <person name="Jogler C."/>
            <person name="Ramana C."/>
        </authorList>
    </citation>
    <scope>NUCLEOTIDE SEQUENCE [LARGE SCALE GENOMIC DNA]</scope>
    <source>
        <strain evidence="3">JC673</strain>
    </source>
</reference>
<protein>
    <recommendedName>
        <fullName evidence="4">PPM-type phosphatase domain-containing protein</fullName>
    </recommendedName>
</protein>
<comment type="caution">
    <text evidence="2">The sequence shown here is derived from an EMBL/GenBank/DDBJ whole genome shotgun (WGS) entry which is preliminary data.</text>
</comment>
<dbReference type="EMBL" id="JAXBLV010000110">
    <property type="protein sequence ID" value="MDY3559516.1"/>
    <property type="molecule type" value="Genomic_DNA"/>
</dbReference>
<proteinExistence type="predicted"/>
<feature type="region of interest" description="Disordered" evidence="1">
    <location>
        <begin position="545"/>
        <end position="612"/>
    </location>
</feature>
<dbReference type="SUPFAM" id="SSF81606">
    <property type="entry name" value="PP2C-like"/>
    <property type="match status" value="1"/>
</dbReference>
<dbReference type="InterPro" id="IPR036457">
    <property type="entry name" value="PPM-type-like_dom_sf"/>
</dbReference>
<evidence type="ECO:0000256" key="1">
    <source>
        <dbReference type="SAM" id="MobiDB-lite"/>
    </source>
</evidence>
<organism evidence="2 3">
    <name type="scientific">Gemmata algarum</name>
    <dbReference type="NCBI Taxonomy" id="2975278"/>
    <lineage>
        <taxon>Bacteria</taxon>
        <taxon>Pseudomonadati</taxon>
        <taxon>Planctomycetota</taxon>
        <taxon>Planctomycetia</taxon>
        <taxon>Gemmatales</taxon>
        <taxon>Gemmataceae</taxon>
        <taxon>Gemmata</taxon>
    </lineage>
</organism>
<keyword evidence="3" id="KW-1185">Reference proteome</keyword>
<dbReference type="RefSeq" id="WP_320686264.1">
    <property type="nucleotide sequence ID" value="NZ_JAXBLV010000110.1"/>
</dbReference>
<evidence type="ECO:0008006" key="4">
    <source>
        <dbReference type="Google" id="ProtNLM"/>
    </source>
</evidence>